<evidence type="ECO:0000313" key="2">
    <source>
        <dbReference type="EMBL" id="ORY23465.1"/>
    </source>
</evidence>
<dbReference type="EMBL" id="MCGO01000160">
    <property type="protein sequence ID" value="ORY23465.1"/>
    <property type="molecule type" value="Genomic_DNA"/>
</dbReference>
<keyword evidence="3" id="KW-1185">Reference proteome</keyword>
<feature type="compositionally biased region" description="Polar residues" evidence="1">
    <location>
        <begin position="45"/>
        <end position="65"/>
    </location>
</feature>
<feature type="compositionally biased region" description="Basic and acidic residues" evidence="1">
    <location>
        <begin position="19"/>
        <end position="44"/>
    </location>
</feature>
<dbReference type="Proteomes" id="UP000193642">
    <property type="component" value="Unassembled WGS sequence"/>
</dbReference>
<gene>
    <name evidence="2" type="ORF">BCR33DRAFT_810641</name>
</gene>
<organism evidence="2 3">
    <name type="scientific">Rhizoclosmatium globosum</name>
    <dbReference type="NCBI Taxonomy" id="329046"/>
    <lineage>
        <taxon>Eukaryota</taxon>
        <taxon>Fungi</taxon>
        <taxon>Fungi incertae sedis</taxon>
        <taxon>Chytridiomycota</taxon>
        <taxon>Chytridiomycota incertae sedis</taxon>
        <taxon>Chytridiomycetes</taxon>
        <taxon>Chytridiales</taxon>
        <taxon>Chytriomycetaceae</taxon>
        <taxon>Rhizoclosmatium</taxon>
    </lineage>
</organism>
<accession>A0A1Y2AND5</accession>
<evidence type="ECO:0000256" key="1">
    <source>
        <dbReference type="SAM" id="MobiDB-lite"/>
    </source>
</evidence>
<reference evidence="2 3" key="1">
    <citation type="submission" date="2016-07" db="EMBL/GenBank/DDBJ databases">
        <title>Pervasive Adenine N6-methylation of Active Genes in Fungi.</title>
        <authorList>
            <consortium name="DOE Joint Genome Institute"/>
            <person name="Mondo S.J."/>
            <person name="Dannebaum R.O."/>
            <person name="Kuo R.C."/>
            <person name="Labutti K."/>
            <person name="Haridas S."/>
            <person name="Kuo A."/>
            <person name="Salamov A."/>
            <person name="Ahrendt S.R."/>
            <person name="Lipzen A."/>
            <person name="Sullivan W."/>
            <person name="Andreopoulos W.B."/>
            <person name="Clum A."/>
            <person name="Lindquist E."/>
            <person name="Daum C."/>
            <person name="Ramamoorthy G.K."/>
            <person name="Gryganskyi A."/>
            <person name="Culley D."/>
            <person name="Magnuson J.K."/>
            <person name="James T.Y."/>
            <person name="O'Malley M.A."/>
            <person name="Stajich J.E."/>
            <person name="Spatafora J.W."/>
            <person name="Visel A."/>
            <person name="Grigoriev I.V."/>
        </authorList>
    </citation>
    <scope>NUCLEOTIDE SEQUENCE [LARGE SCALE GENOMIC DNA]</scope>
    <source>
        <strain evidence="2 3">JEL800</strain>
    </source>
</reference>
<sequence length="203" mass="21856">MQTQTTPRGFRTPAVAIEALERGRAGAEELKGRGSERGEGDRPVQQKTRSNNNRQTLNKTIRSSNGGEGEQSKHGEGRERPTGAGQAGRAGQEGPAGRAAMEQGGRQGVPDPLVKTGHYRTDSRLCRPHHHRTPGLRQPRSNCKAIESRECRHGACDGETGTIMELLVISLTVVVTGELGLKHGPRHCLQYAQSPPTWCAGTA</sequence>
<proteinExistence type="predicted"/>
<feature type="compositionally biased region" description="Low complexity" evidence="1">
    <location>
        <begin position="83"/>
        <end position="100"/>
    </location>
</feature>
<protein>
    <submittedName>
        <fullName evidence="2">Uncharacterized protein</fullName>
    </submittedName>
</protein>
<feature type="compositionally biased region" description="Basic and acidic residues" evidence="1">
    <location>
        <begin position="70"/>
        <end position="81"/>
    </location>
</feature>
<name>A0A1Y2AND5_9FUNG</name>
<feature type="region of interest" description="Disordered" evidence="1">
    <location>
        <begin position="1"/>
        <end position="141"/>
    </location>
</feature>
<comment type="caution">
    <text evidence="2">The sequence shown here is derived from an EMBL/GenBank/DDBJ whole genome shotgun (WGS) entry which is preliminary data.</text>
</comment>
<dbReference type="AlphaFoldDB" id="A0A1Y2AND5"/>
<evidence type="ECO:0000313" key="3">
    <source>
        <dbReference type="Proteomes" id="UP000193642"/>
    </source>
</evidence>